<protein>
    <recommendedName>
        <fullName evidence="3">corrinoid adenosyltransferase</fullName>
        <ecNumber evidence="3">2.5.1.17</ecNumber>
    </recommendedName>
    <alternativeName>
        <fullName evidence="5">Cob(II)alamin adenosyltransferase</fullName>
    </alternativeName>
    <alternativeName>
        <fullName evidence="7">Cob(II)yrinic acid a,c-diamide adenosyltransferase</fullName>
    </alternativeName>
    <alternativeName>
        <fullName evidence="6">Cobinamide/cobalamin adenosyltransferase</fullName>
    </alternativeName>
</protein>
<proteinExistence type="inferred from homology"/>
<dbReference type="AlphaFoldDB" id="A0A395LZF9"/>
<evidence type="ECO:0000256" key="8">
    <source>
        <dbReference type="ARBA" id="ARBA00048555"/>
    </source>
</evidence>
<name>A0A395LZF9_9BACT</name>
<evidence type="ECO:0000256" key="1">
    <source>
        <dbReference type="ARBA" id="ARBA00005121"/>
    </source>
</evidence>
<evidence type="ECO:0000256" key="6">
    <source>
        <dbReference type="ARBA" id="ARBA00033334"/>
    </source>
</evidence>
<evidence type="ECO:0000256" key="9">
    <source>
        <dbReference type="ARBA" id="ARBA00048692"/>
    </source>
</evidence>
<dbReference type="EMBL" id="PHFL01000051">
    <property type="protein sequence ID" value="RFM23923.1"/>
    <property type="molecule type" value="Genomic_DNA"/>
</dbReference>
<evidence type="ECO:0000256" key="7">
    <source>
        <dbReference type="ARBA" id="ARBA00033354"/>
    </source>
</evidence>
<dbReference type="PIRSF" id="PIRSF015617">
    <property type="entry name" value="Adensltrnsf_CobA"/>
    <property type="match status" value="1"/>
</dbReference>
<comment type="caution">
    <text evidence="10">The sequence shown here is derived from an EMBL/GenBank/DDBJ whole genome shotgun (WGS) entry which is preliminary data.</text>
</comment>
<comment type="similarity">
    <text evidence="2">Belongs to the Cob(I)alamin adenosyltransferase family.</text>
</comment>
<comment type="catalytic activity">
    <reaction evidence="8">
        <text>2 cob(II)yrinate a,c diamide + reduced [electron-transfer flavoprotein] + 2 ATP = 2 adenosylcob(III)yrinate a,c-diamide + 2 triphosphate + oxidized [electron-transfer flavoprotein] + 3 H(+)</text>
        <dbReference type="Rhea" id="RHEA:11528"/>
        <dbReference type="Rhea" id="RHEA-COMP:10685"/>
        <dbReference type="Rhea" id="RHEA-COMP:10686"/>
        <dbReference type="ChEBI" id="CHEBI:15378"/>
        <dbReference type="ChEBI" id="CHEBI:18036"/>
        <dbReference type="ChEBI" id="CHEBI:30616"/>
        <dbReference type="ChEBI" id="CHEBI:57692"/>
        <dbReference type="ChEBI" id="CHEBI:58307"/>
        <dbReference type="ChEBI" id="CHEBI:58503"/>
        <dbReference type="ChEBI" id="CHEBI:58537"/>
        <dbReference type="EC" id="2.5.1.17"/>
    </reaction>
</comment>
<dbReference type="InterPro" id="IPR003724">
    <property type="entry name" value="CblAdoTrfase_CobA"/>
</dbReference>
<comment type="catalytic activity">
    <reaction evidence="9">
        <text>2 cob(II)alamin + reduced [electron-transfer flavoprotein] + 2 ATP = 2 adenosylcob(III)alamin + 2 triphosphate + oxidized [electron-transfer flavoprotein] + 3 H(+)</text>
        <dbReference type="Rhea" id="RHEA:28671"/>
        <dbReference type="Rhea" id="RHEA-COMP:10685"/>
        <dbReference type="Rhea" id="RHEA-COMP:10686"/>
        <dbReference type="ChEBI" id="CHEBI:15378"/>
        <dbReference type="ChEBI" id="CHEBI:16304"/>
        <dbReference type="ChEBI" id="CHEBI:18036"/>
        <dbReference type="ChEBI" id="CHEBI:18408"/>
        <dbReference type="ChEBI" id="CHEBI:30616"/>
        <dbReference type="ChEBI" id="CHEBI:57692"/>
        <dbReference type="ChEBI" id="CHEBI:58307"/>
        <dbReference type="EC" id="2.5.1.17"/>
    </reaction>
</comment>
<dbReference type="InterPro" id="IPR027417">
    <property type="entry name" value="P-loop_NTPase"/>
</dbReference>
<dbReference type="SUPFAM" id="SSF52540">
    <property type="entry name" value="P-loop containing nucleoside triphosphate hydrolases"/>
    <property type="match status" value="1"/>
</dbReference>
<comment type="pathway">
    <text evidence="1">Cofactor biosynthesis; adenosylcobalamin biosynthesis; adenosylcobalamin from cob(II)yrinate a,c-diamide: step 2/7.</text>
</comment>
<evidence type="ECO:0000313" key="10">
    <source>
        <dbReference type="EMBL" id="RFM23923.1"/>
    </source>
</evidence>
<gene>
    <name evidence="10" type="ORF">D0433_08330</name>
</gene>
<dbReference type="Proteomes" id="UP000266389">
    <property type="component" value="Unassembled WGS sequence"/>
</dbReference>
<evidence type="ECO:0000256" key="3">
    <source>
        <dbReference type="ARBA" id="ARBA00012454"/>
    </source>
</evidence>
<evidence type="ECO:0000256" key="4">
    <source>
        <dbReference type="ARBA" id="ARBA00024929"/>
    </source>
</evidence>
<dbReference type="PANTHER" id="PTHR46638:SF1">
    <property type="entry name" value="CORRINOID ADENOSYLTRANSFERASE"/>
    <property type="match status" value="1"/>
</dbReference>
<dbReference type="GO" id="GO:0008817">
    <property type="term" value="F:corrinoid adenosyltransferase activity"/>
    <property type="evidence" value="ECO:0007669"/>
    <property type="project" value="UniProtKB-EC"/>
</dbReference>
<comment type="function">
    <text evidence="4">Required for both de novo synthesis of the corrin ring for the assimilation of exogenous corrinoids. Participates in the adenosylation of a variety of incomplete and complete corrinoids.</text>
</comment>
<dbReference type="Gene3D" id="3.40.50.300">
    <property type="entry name" value="P-loop containing nucleotide triphosphate hydrolases"/>
    <property type="match status" value="1"/>
</dbReference>
<keyword evidence="10" id="KW-0808">Transferase</keyword>
<sequence length="186" mass="21178">MHKIHLYYGYGKGKTTCVMGLSIRALGAGHRVAIIQFDKGYDGQNEHYSERIILRKLKDMGYPIELVPTGCERMMPDGTFRFKNQAEDFAEAQRGLKAAKEFIDSADLNLLVLDEALAAVAYNLLSQSDLMNLLDYYEAKGRPCELVLSGHKIWDELEKRADLITEMRKVKHYFDEGLPARLGIEF</sequence>
<dbReference type="EC" id="2.5.1.17" evidence="3"/>
<accession>A0A395LZF9</accession>
<evidence type="ECO:0000313" key="11">
    <source>
        <dbReference type="Proteomes" id="UP000266389"/>
    </source>
</evidence>
<organism evidence="10 11">
    <name type="scientific">Candidatus Thermochlorobacter aerophilus</name>
    <dbReference type="NCBI Taxonomy" id="1868324"/>
    <lineage>
        <taxon>Bacteria</taxon>
        <taxon>Pseudomonadati</taxon>
        <taxon>Chlorobiota</taxon>
        <taxon>Chlorobiia</taxon>
        <taxon>Chlorobiales</taxon>
        <taxon>Candidatus Thermochlorobacteriaceae</taxon>
        <taxon>Candidatus Thermochlorobacter</taxon>
    </lineage>
</organism>
<evidence type="ECO:0000256" key="2">
    <source>
        <dbReference type="ARBA" id="ARBA00007487"/>
    </source>
</evidence>
<dbReference type="Pfam" id="PF02572">
    <property type="entry name" value="CobA_CobO_BtuR"/>
    <property type="match status" value="1"/>
</dbReference>
<dbReference type="GO" id="GO:0005524">
    <property type="term" value="F:ATP binding"/>
    <property type="evidence" value="ECO:0007669"/>
    <property type="project" value="InterPro"/>
</dbReference>
<reference evidence="10 11" key="1">
    <citation type="journal article" date="2011" name="ISME J.">
        <title>Community ecology of hot spring cyanobacterial mats: predominant populations and their functional potential.</title>
        <authorList>
            <person name="Klatt C.G."/>
            <person name="Wood J.M."/>
            <person name="Rusch D.B."/>
            <person name="Bateson M.M."/>
            <person name="Hamamura N."/>
            <person name="Heidelberg J.F."/>
            <person name="Grossman A.R."/>
            <person name="Bhaya D."/>
            <person name="Cohan F.M."/>
            <person name="Kuhl M."/>
            <person name="Bryant D.A."/>
            <person name="Ward D.M."/>
        </authorList>
    </citation>
    <scope>NUCLEOTIDE SEQUENCE [LARGE SCALE GENOMIC DNA]</scope>
    <source>
        <strain evidence="10">OS</strain>
    </source>
</reference>
<evidence type="ECO:0000256" key="5">
    <source>
        <dbReference type="ARBA" id="ARBA00031529"/>
    </source>
</evidence>
<dbReference type="GO" id="GO:0009236">
    <property type="term" value="P:cobalamin biosynthetic process"/>
    <property type="evidence" value="ECO:0007669"/>
    <property type="project" value="InterPro"/>
</dbReference>
<dbReference type="PANTHER" id="PTHR46638">
    <property type="entry name" value="CORRINOID ADENOSYLTRANSFERASE"/>
    <property type="match status" value="1"/>
</dbReference>